<dbReference type="Gene3D" id="3.40.50.1820">
    <property type="entry name" value="alpha/beta hydrolase"/>
    <property type="match status" value="1"/>
</dbReference>
<dbReference type="PANTHER" id="PTHR10272:SF0">
    <property type="entry name" value="PLATELET-ACTIVATING FACTOR ACETYLHYDROLASE"/>
    <property type="match status" value="1"/>
</dbReference>
<dbReference type="Pfam" id="PF03403">
    <property type="entry name" value="PAF-AH_p_II"/>
    <property type="match status" value="2"/>
</dbReference>
<dbReference type="EMBL" id="BORT01000035">
    <property type="protein sequence ID" value="GIO50574.1"/>
    <property type="molecule type" value="Genomic_DNA"/>
</dbReference>
<keyword evidence="2" id="KW-0442">Lipid degradation</keyword>
<keyword evidence="5" id="KW-1185">Reference proteome</keyword>
<sequence length="387" mass="43609">MLMPVFAFENPTGPYQVGTTVLHWTDFGRKDENASDSNAHRELMVQLWYPAATTDSMRIEPYIRHVKAVTQGLESALSFQSWTLEHLSLVQSHAYTDAPLSDVENRYPVLIFSHGMTGFRNQNTFQVEELASHGYIVVGIDHAYDAAATVYPDGREILMKKSNLSGFGDFDRHMPLWVGDVTFVLNQLQNLNNNGYKGKFKDRLDLTRTGMFGHSYGGAAAAQMLLKDSRILAAINMDGTLYGGPPPESGMTKPYLQMNGEQSIDKSVFERSLDKAIARSGKSRGSYEAFWDETVRRRNLALQSGGYTMTIPNTSHMSFTDFHLFSPLLSGKKEQPREVHRIINEVSLAFFDQYVKGKGHSEMNEVSKKYPQIHLIQPNHERNASNL</sequence>
<evidence type="ECO:0000313" key="4">
    <source>
        <dbReference type="EMBL" id="GIO50574.1"/>
    </source>
</evidence>
<evidence type="ECO:0000313" key="5">
    <source>
        <dbReference type="Proteomes" id="UP000682811"/>
    </source>
</evidence>
<accession>A0A920CUQ2</accession>
<organism evidence="4 5">
    <name type="scientific">Paenibacillus azoreducens</name>
    <dbReference type="NCBI Taxonomy" id="116718"/>
    <lineage>
        <taxon>Bacteria</taxon>
        <taxon>Bacillati</taxon>
        <taxon>Bacillota</taxon>
        <taxon>Bacilli</taxon>
        <taxon>Bacillales</taxon>
        <taxon>Paenibacillaceae</taxon>
        <taxon>Paenibacillus</taxon>
    </lineage>
</organism>
<dbReference type="GO" id="GO:0003847">
    <property type="term" value="F:1-alkyl-2-acetylglycerophosphocholine esterase activity"/>
    <property type="evidence" value="ECO:0007669"/>
    <property type="project" value="TreeGrafter"/>
</dbReference>
<proteinExistence type="predicted"/>
<name>A0A920CUQ2_9BACL</name>
<gene>
    <name evidence="4" type="ORF">J34TS1_53390</name>
</gene>
<dbReference type="PANTHER" id="PTHR10272">
    <property type="entry name" value="PLATELET-ACTIVATING FACTOR ACETYLHYDROLASE"/>
    <property type="match status" value="1"/>
</dbReference>
<evidence type="ECO:0000256" key="1">
    <source>
        <dbReference type="ARBA" id="ARBA00022801"/>
    </source>
</evidence>
<protein>
    <submittedName>
        <fullName evidence="4">Carboxylic ester hydrolase</fullName>
    </submittedName>
</protein>
<dbReference type="GO" id="GO:0016042">
    <property type="term" value="P:lipid catabolic process"/>
    <property type="evidence" value="ECO:0007669"/>
    <property type="project" value="UniProtKB-KW"/>
</dbReference>
<keyword evidence="3" id="KW-0443">Lipid metabolism</keyword>
<comment type="caution">
    <text evidence="4">The sequence shown here is derived from an EMBL/GenBank/DDBJ whole genome shotgun (WGS) entry which is preliminary data.</text>
</comment>
<dbReference type="InterPro" id="IPR029058">
    <property type="entry name" value="AB_hydrolase_fold"/>
</dbReference>
<dbReference type="AlphaFoldDB" id="A0A920CUQ2"/>
<dbReference type="SUPFAM" id="SSF53474">
    <property type="entry name" value="alpha/beta-Hydrolases"/>
    <property type="match status" value="1"/>
</dbReference>
<evidence type="ECO:0000256" key="3">
    <source>
        <dbReference type="ARBA" id="ARBA00023098"/>
    </source>
</evidence>
<evidence type="ECO:0000256" key="2">
    <source>
        <dbReference type="ARBA" id="ARBA00022963"/>
    </source>
</evidence>
<reference evidence="4 5" key="1">
    <citation type="submission" date="2021-03" db="EMBL/GenBank/DDBJ databases">
        <title>Antimicrobial resistance genes in bacteria isolated from Japanese honey, and their potential for conferring macrolide and lincosamide resistance in the American foulbrood pathogen Paenibacillus larvae.</title>
        <authorList>
            <person name="Okamoto M."/>
            <person name="Kumagai M."/>
            <person name="Kanamori H."/>
            <person name="Takamatsu D."/>
        </authorList>
    </citation>
    <scope>NUCLEOTIDE SEQUENCE [LARGE SCALE GENOMIC DNA]</scope>
    <source>
        <strain evidence="4 5">J34TS1</strain>
    </source>
</reference>
<dbReference type="Proteomes" id="UP000682811">
    <property type="component" value="Unassembled WGS sequence"/>
</dbReference>
<keyword evidence="1 4" id="KW-0378">Hydrolase</keyword>